<evidence type="ECO:0000256" key="5">
    <source>
        <dbReference type="ARBA" id="ARBA00022692"/>
    </source>
</evidence>
<evidence type="ECO:0000313" key="14">
    <source>
        <dbReference type="Proteomes" id="UP000236743"/>
    </source>
</evidence>
<feature type="transmembrane region" description="Helical" evidence="11">
    <location>
        <begin position="118"/>
        <end position="138"/>
    </location>
</feature>
<dbReference type="EMBL" id="FNUY01000001">
    <property type="protein sequence ID" value="SEF60026.1"/>
    <property type="molecule type" value="Genomic_DNA"/>
</dbReference>
<dbReference type="InterPro" id="IPR045083">
    <property type="entry name" value="ATP_synth_F0_asu_bact/mt"/>
</dbReference>
<dbReference type="PANTHER" id="PTHR11410">
    <property type="entry name" value="ATP SYNTHASE SUBUNIT A"/>
    <property type="match status" value="1"/>
</dbReference>
<name>A0A1H5TB67_9HYPH</name>
<dbReference type="NCBIfam" id="TIGR01131">
    <property type="entry name" value="ATP_synt_6_or_A"/>
    <property type="match status" value="1"/>
</dbReference>
<evidence type="ECO:0000256" key="11">
    <source>
        <dbReference type="HAMAP-Rule" id="MF_01393"/>
    </source>
</evidence>
<dbReference type="GO" id="GO:0005886">
    <property type="term" value="C:plasma membrane"/>
    <property type="evidence" value="ECO:0007669"/>
    <property type="project" value="UniProtKB-SubCell"/>
</dbReference>
<dbReference type="Gene3D" id="1.20.120.220">
    <property type="entry name" value="ATP synthase, F0 complex, subunit A"/>
    <property type="match status" value="1"/>
</dbReference>
<sequence length="254" mass="27074">MAAGGGIDPIHQFEIKPIVGLKPLGLDLSFTNASLLMVIIVAVISIIMIYGSSQRATVPGRLQSLAEMIYEFVASTVTGVMGKDGMRFFPLVFSLFMFVLTGNMLGMVPGSFTVTSHIVVTAAFAFLVIGTVLIYGIVKHGSHFFGLFVPSGVPGWLMPFMVLIEAVSFVSRPISLSLRLFGNMLAGHIALKVFGGFVVALLAGTSVFGYVIAPLPLLLAVALTALEFLVAFLQAYVFAILTCVYLNDALHPGH</sequence>
<proteinExistence type="inferred from homology"/>
<dbReference type="Pfam" id="PF00119">
    <property type="entry name" value="ATP-synt_A"/>
    <property type="match status" value="1"/>
</dbReference>
<evidence type="ECO:0000256" key="8">
    <source>
        <dbReference type="ARBA" id="ARBA00023065"/>
    </source>
</evidence>
<evidence type="ECO:0000256" key="12">
    <source>
        <dbReference type="RuleBase" id="RU000483"/>
    </source>
</evidence>
<evidence type="ECO:0000256" key="1">
    <source>
        <dbReference type="ARBA" id="ARBA00004141"/>
    </source>
</evidence>
<dbReference type="InterPro" id="IPR035908">
    <property type="entry name" value="F0_ATP_A_sf"/>
</dbReference>
<accession>A0A1H5TB67</accession>
<evidence type="ECO:0000256" key="4">
    <source>
        <dbReference type="ARBA" id="ARBA00022547"/>
    </source>
</evidence>
<comment type="function">
    <text evidence="11 12">Key component of the proton channel; it plays a direct role in the translocation of protons across the membrane.</text>
</comment>
<keyword evidence="9 11" id="KW-0472">Membrane</keyword>
<reference evidence="13 14" key="1">
    <citation type="submission" date="2016-10" db="EMBL/GenBank/DDBJ databases">
        <authorList>
            <person name="de Groot N.N."/>
        </authorList>
    </citation>
    <scope>NUCLEOTIDE SEQUENCE [LARGE SCALE GENOMIC DNA]</scope>
    <source>
        <strain evidence="13 14">DSM 26656</strain>
    </source>
</reference>
<comment type="subcellular location">
    <subcellularLocation>
        <location evidence="11 12">Cell membrane</location>
        <topology evidence="11 12">Multi-pass membrane protein</topology>
    </subcellularLocation>
    <subcellularLocation>
        <location evidence="1">Membrane</location>
        <topology evidence="1">Multi-pass membrane protein</topology>
    </subcellularLocation>
</comment>
<dbReference type="OrthoDB" id="9809130at2"/>
<feature type="transmembrane region" description="Helical" evidence="11">
    <location>
        <begin position="189"/>
        <end position="212"/>
    </location>
</feature>
<dbReference type="AlphaFoldDB" id="A0A1H5TB67"/>
<keyword evidence="7 11" id="KW-1133">Transmembrane helix</keyword>
<keyword evidence="6 11" id="KW-0375">Hydrogen ion transport</keyword>
<keyword evidence="5 11" id="KW-0812">Transmembrane</keyword>
<keyword evidence="8 11" id="KW-0406">Ion transport</keyword>
<dbReference type="InterPro" id="IPR023011">
    <property type="entry name" value="ATP_synth_F0_asu_AS"/>
</dbReference>
<dbReference type="PANTHER" id="PTHR11410:SF0">
    <property type="entry name" value="ATP SYNTHASE SUBUNIT A"/>
    <property type="match status" value="1"/>
</dbReference>
<dbReference type="SUPFAM" id="SSF81336">
    <property type="entry name" value="F1F0 ATP synthase subunit A"/>
    <property type="match status" value="1"/>
</dbReference>
<feature type="transmembrane region" description="Helical" evidence="11">
    <location>
        <begin position="144"/>
        <end position="168"/>
    </location>
</feature>
<evidence type="ECO:0000256" key="10">
    <source>
        <dbReference type="ARBA" id="ARBA00023310"/>
    </source>
</evidence>
<evidence type="ECO:0000256" key="2">
    <source>
        <dbReference type="ARBA" id="ARBA00006810"/>
    </source>
</evidence>
<evidence type="ECO:0000256" key="7">
    <source>
        <dbReference type="ARBA" id="ARBA00022989"/>
    </source>
</evidence>
<evidence type="ECO:0000256" key="3">
    <source>
        <dbReference type="ARBA" id="ARBA00022448"/>
    </source>
</evidence>
<dbReference type="FunFam" id="1.20.120.220:FF:000003">
    <property type="entry name" value="ATP synthase subunit a"/>
    <property type="match status" value="1"/>
</dbReference>
<dbReference type="GO" id="GO:0046933">
    <property type="term" value="F:proton-transporting ATP synthase activity, rotational mechanism"/>
    <property type="evidence" value="ECO:0007669"/>
    <property type="project" value="UniProtKB-UniRule"/>
</dbReference>
<feature type="transmembrane region" description="Helical" evidence="11">
    <location>
        <begin position="218"/>
        <end position="246"/>
    </location>
</feature>
<keyword evidence="11" id="KW-1003">Cell membrane</keyword>
<evidence type="ECO:0000256" key="6">
    <source>
        <dbReference type="ARBA" id="ARBA00022781"/>
    </source>
</evidence>
<organism evidence="13 14">
    <name type="scientific">Bosea lathyri</name>
    <dbReference type="NCBI Taxonomy" id="1036778"/>
    <lineage>
        <taxon>Bacteria</taxon>
        <taxon>Pseudomonadati</taxon>
        <taxon>Pseudomonadota</taxon>
        <taxon>Alphaproteobacteria</taxon>
        <taxon>Hyphomicrobiales</taxon>
        <taxon>Boseaceae</taxon>
        <taxon>Bosea</taxon>
    </lineage>
</organism>
<keyword evidence="3 11" id="KW-0813">Transport</keyword>
<comment type="similarity">
    <text evidence="2 11 12">Belongs to the ATPase A chain family.</text>
</comment>
<evidence type="ECO:0000256" key="9">
    <source>
        <dbReference type="ARBA" id="ARBA00023136"/>
    </source>
</evidence>
<keyword evidence="4 11" id="KW-0138">CF(0)</keyword>
<dbReference type="GO" id="GO:0045259">
    <property type="term" value="C:proton-transporting ATP synthase complex"/>
    <property type="evidence" value="ECO:0007669"/>
    <property type="project" value="UniProtKB-KW"/>
</dbReference>
<protein>
    <recommendedName>
        <fullName evidence="11 12">ATP synthase subunit a</fullName>
    </recommendedName>
    <alternativeName>
        <fullName evidence="11">ATP synthase F0 sector subunit a</fullName>
    </alternativeName>
    <alternativeName>
        <fullName evidence="11">F-ATPase subunit 6</fullName>
    </alternativeName>
</protein>
<dbReference type="Proteomes" id="UP000236743">
    <property type="component" value="Unassembled WGS sequence"/>
</dbReference>
<feature type="transmembrane region" description="Helical" evidence="11">
    <location>
        <begin position="30"/>
        <end position="50"/>
    </location>
</feature>
<gene>
    <name evidence="11" type="primary">atpB</name>
    <name evidence="13" type="ORF">SAMN04488115_101595</name>
</gene>
<dbReference type="RefSeq" id="WP_103870948.1">
    <property type="nucleotide sequence ID" value="NZ_FNUY01000001.1"/>
</dbReference>
<keyword evidence="14" id="KW-1185">Reference proteome</keyword>
<dbReference type="PRINTS" id="PR00123">
    <property type="entry name" value="ATPASEA"/>
</dbReference>
<dbReference type="CDD" id="cd00310">
    <property type="entry name" value="ATP-synt_Fo_a_6"/>
    <property type="match status" value="1"/>
</dbReference>
<dbReference type="NCBIfam" id="NF004482">
    <property type="entry name" value="PRK05815.2-4"/>
    <property type="match status" value="1"/>
</dbReference>
<keyword evidence="10 11" id="KW-0066">ATP synthesis</keyword>
<feature type="transmembrane region" description="Helical" evidence="11">
    <location>
        <begin position="88"/>
        <end position="106"/>
    </location>
</feature>
<evidence type="ECO:0000313" key="13">
    <source>
        <dbReference type="EMBL" id="SEF60026.1"/>
    </source>
</evidence>
<dbReference type="InterPro" id="IPR000568">
    <property type="entry name" value="ATP_synth_F0_asu"/>
</dbReference>
<dbReference type="PROSITE" id="PS00449">
    <property type="entry name" value="ATPASE_A"/>
    <property type="match status" value="1"/>
</dbReference>
<dbReference type="HAMAP" id="MF_01393">
    <property type="entry name" value="ATP_synth_a_bact"/>
    <property type="match status" value="1"/>
</dbReference>